<evidence type="ECO:0000256" key="2">
    <source>
        <dbReference type="ARBA" id="ARBA00022803"/>
    </source>
</evidence>
<dbReference type="PANTHER" id="PTHR46423:SF1">
    <property type="entry name" value="RNA POLYMERASE II-ASSOCIATED PROTEIN 3"/>
    <property type="match status" value="1"/>
</dbReference>
<dbReference type="Gene3D" id="1.25.40.10">
    <property type="entry name" value="Tetratricopeptide repeat domain"/>
    <property type="match status" value="1"/>
</dbReference>
<keyword evidence="2 5" id="KW-0802">TPR repeat</keyword>
<dbReference type="Pfam" id="PF13877">
    <property type="entry name" value="RPAP3_C"/>
    <property type="match status" value="1"/>
</dbReference>
<feature type="repeat" description="TPR" evidence="5">
    <location>
        <begin position="228"/>
        <end position="261"/>
    </location>
</feature>
<feature type="repeat" description="TPR" evidence="5">
    <location>
        <begin position="160"/>
        <end position="193"/>
    </location>
</feature>
<gene>
    <name evidence="8" type="ORF">AMSG_03333</name>
</gene>
<dbReference type="STRING" id="461836.A0A0L0D3J8"/>
<dbReference type="SMART" id="SM00028">
    <property type="entry name" value="TPR"/>
    <property type="match status" value="3"/>
</dbReference>
<protein>
    <recommendedName>
        <fullName evidence="4">RNA polymerase II-associated protein 3</fullName>
    </recommendedName>
</protein>
<evidence type="ECO:0000313" key="9">
    <source>
        <dbReference type="Proteomes" id="UP000054408"/>
    </source>
</evidence>
<dbReference type="Pfam" id="PF13181">
    <property type="entry name" value="TPR_8"/>
    <property type="match status" value="1"/>
</dbReference>
<feature type="region of interest" description="Disordered" evidence="6">
    <location>
        <begin position="282"/>
        <end position="313"/>
    </location>
</feature>
<dbReference type="Proteomes" id="UP000054408">
    <property type="component" value="Unassembled WGS sequence"/>
</dbReference>
<dbReference type="GeneID" id="25562945"/>
<feature type="compositionally biased region" description="Low complexity" evidence="6">
    <location>
        <begin position="290"/>
        <end position="309"/>
    </location>
</feature>
<evidence type="ECO:0000256" key="3">
    <source>
        <dbReference type="ARBA" id="ARBA00038275"/>
    </source>
</evidence>
<dbReference type="AlphaFoldDB" id="A0A0L0D3J8"/>
<dbReference type="GO" id="GO:0101031">
    <property type="term" value="C:protein folding chaperone complex"/>
    <property type="evidence" value="ECO:0007669"/>
    <property type="project" value="TreeGrafter"/>
</dbReference>
<dbReference type="InterPro" id="IPR025986">
    <property type="entry name" value="RPAP3-like_C"/>
</dbReference>
<dbReference type="PANTHER" id="PTHR46423">
    <property type="entry name" value="RNA POLYMERASE II-ASSOCIATED PROTEIN 3"/>
    <property type="match status" value="1"/>
</dbReference>
<evidence type="ECO:0000256" key="4">
    <source>
        <dbReference type="ARBA" id="ARBA00040133"/>
    </source>
</evidence>
<dbReference type="eggNOG" id="KOG4648">
    <property type="taxonomic scope" value="Eukaryota"/>
</dbReference>
<dbReference type="InterPro" id="IPR019734">
    <property type="entry name" value="TPR_rpt"/>
</dbReference>
<feature type="compositionally biased region" description="Basic residues" evidence="6">
    <location>
        <begin position="74"/>
        <end position="85"/>
    </location>
</feature>
<name>A0A0L0D3J8_THETB</name>
<comment type="similarity">
    <text evidence="3">Belongs to the RPAP3 family.</text>
</comment>
<sequence>MSAHLQAQIRRNAQTMQEAVADLYRWQDDIAKKDKSLKDKPAVAKKLPPIRGTAASGVSFSDKSAAPARTSGGKSRRKRVRRNKPSKTAAGSGAGAGRSSGGESKTKDKGEAGRISAYDYSAWDRFDVDAAIQEISSSAEYTYEDEDDGPVEASSSQASPEEVKAEGNKAFAAGKYANAVELYSQAMDLDPTNAVYPANRAMAHLKMKDYKATIRDCSRSIALDPTYFKSYARRASAYEALDKLVEAKADYERLVQLKPTTKAYARSLGDVVRRLKNAAVERAAAESGNTPTAPAQPKATTAAGSGAAKKPGKKKMVIEEVAEEPAAVADEPLEETIMIPVKVVGELPAYEPFDAPAPATAAPPAASTSAAAAAPPTTAAPPAATILPVASTPATIDDVPTVTPPASLYEFQREWATLAATDPTALPLLLHIAPESYKTFFNTQMTEPILVKIVDVLAHAVASDVGHPLADAALDYAARMLSALPSVPRFGMLSMFLPSATNTTIRSLVTQIKSSPTAAAALAPSAFTP</sequence>
<dbReference type="PROSITE" id="PS50005">
    <property type="entry name" value="TPR"/>
    <property type="match status" value="2"/>
</dbReference>
<organism evidence="8 9">
    <name type="scientific">Thecamonas trahens ATCC 50062</name>
    <dbReference type="NCBI Taxonomy" id="461836"/>
    <lineage>
        <taxon>Eukaryota</taxon>
        <taxon>Apusozoa</taxon>
        <taxon>Apusomonadida</taxon>
        <taxon>Apusomonadidae</taxon>
        <taxon>Thecamonas</taxon>
    </lineage>
</organism>
<evidence type="ECO:0000256" key="6">
    <source>
        <dbReference type="SAM" id="MobiDB-lite"/>
    </source>
</evidence>
<reference evidence="8 9" key="1">
    <citation type="submission" date="2010-05" db="EMBL/GenBank/DDBJ databases">
        <title>The Genome Sequence of Thecamonas trahens ATCC 50062.</title>
        <authorList>
            <consortium name="The Broad Institute Genome Sequencing Platform"/>
            <person name="Russ C."/>
            <person name="Cuomo C."/>
            <person name="Shea T."/>
            <person name="Young S.K."/>
            <person name="Zeng Q."/>
            <person name="Koehrsen M."/>
            <person name="Haas B."/>
            <person name="Borodovsky M."/>
            <person name="Guigo R."/>
            <person name="Alvarado L."/>
            <person name="Berlin A."/>
            <person name="Bochicchio J."/>
            <person name="Borenstein D."/>
            <person name="Chapman S."/>
            <person name="Chen Z."/>
            <person name="Freedman E."/>
            <person name="Gellesch M."/>
            <person name="Goldberg J."/>
            <person name="Griggs A."/>
            <person name="Gujja S."/>
            <person name="Heilman E."/>
            <person name="Heiman D."/>
            <person name="Hepburn T."/>
            <person name="Howarth C."/>
            <person name="Jen D."/>
            <person name="Larson L."/>
            <person name="Mehta T."/>
            <person name="Park D."/>
            <person name="Pearson M."/>
            <person name="Roberts A."/>
            <person name="Saif S."/>
            <person name="Shenoy N."/>
            <person name="Sisk P."/>
            <person name="Stolte C."/>
            <person name="Sykes S."/>
            <person name="Thomson T."/>
            <person name="Walk T."/>
            <person name="White J."/>
            <person name="Yandava C."/>
            <person name="Burger G."/>
            <person name="Gray M.W."/>
            <person name="Holland P.W.H."/>
            <person name="King N."/>
            <person name="Lang F.B.F."/>
            <person name="Roger A.J."/>
            <person name="Ruiz-Trillo I."/>
            <person name="Lander E."/>
            <person name="Nusbaum C."/>
        </authorList>
    </citation>
    <scope>NUCLEOTIDE SEQUENCE [LARGE SCALE GENOMIC DNA]</scope>
    <source>
        <strain evidence="8 9">ATCC 50062</strain>
    </source>
</reference>
<feature type="domain" description="RNA-polymerase II-associated protein 3-like C-terminal" evidence="7">
    <location>
        <begin position="404"/>
        <end position="500"/>
    </location>
</feature>
<accession>A0A0L0D3J8</accession>
<keyword evidence="9" id="KW-1185">Reference proteome</keyword>
<dbReference type="OrthoDB" id="629492at2759"/>
<dbReference type="InterPro" id="IPR051966">
    <property type="entry name" value="RPAP3"/>
</dbReference>
<dbReference type="EMBL" id="GL349444">
    <property type="protein sequence ID" value="KNC46902.1"/>
    <property type="molecule type" value="Genomic_DNA"/>
</dbReference>
<dbReference type="SUPFAM" id="SSF48452">
    <property type="entry name" value="TPR-like"/>
    <property type="match status" value="1"/>
</dbReference>
<evidence type="ECO:0000256" key="5">
    <source>
        <dbReference type="PROSITE-ProRule" id="PRU00339"/>
    </source>
</evidence>
<dbReference type="RefSeq" id="XP_013760175.1">
    <property type="nucleotide sequence ID" value="XM_013904721.1"/>
</dbReference>
<dbReference type="InterPro" id="IPR011990">
    <property type="entry name" value="TPR-like_helical_dom_sf"/>
</dbReference>
<feature type="region of interest" description="Disordered" evidence="6">
    <location>
        <begin position="34"/>
        <end position="111"/>
    </location>
</feature>
<proteinExistence type="inferred from homology"/>
<evidence type="ECO:0000313" key="8">
    <source>
        <dbReference type="EMBL" id="KNC46902.1"/>
    </source>
</evidence>
<dbReference type="OMA" id="CVHMNTG"/>
<feature type="region of interest" description="Disordered" evidence="6">
    <location>
        <begin position="141"/>
        <end position="161"/>
    </location>
</feature>
<evidence type="ECO:0000259" key="7">
    <source>
        <dbReference type="Pfam" id="PF13877"/>
    </source>
</evidence>
<evidence type="ECO:0000256" key="1">
    <source>
        <dbReference type="ARBA" id="ARBA00022737"/>
    </source>
</evidence>
<keyword evidence="1" id="KW-0677">Repeat</keyword>